<gene>
    <name evidence="2" type="primary">LOC108987262</name>
</gene>
<dbReference type="KEGG" id="jre:108987262"/>
<dbReference type="Gene3D" id="3.30.420.10">
    <property type="entry name" value="Ribonuclease H-like superfamily/Ribonuclease H"/>
    <property type="match status" value="1"/>
</dbReference>
<dbReference type="InterPro" id="IPR052929">
    <property type="entry name" value="RNase_H-like_EbsB-rel"/>
</dbReference>
<dbReference type="InterPro" id="IPR036397">
    <property type="entry name" value="RNaseH_sf"/>
</dbReference>
<dbReference type="AlphaFoldDB" id="A0A2I4E8H3"/>
<dbReference type="GO" id="GO:0003676">
    <property type="term" value="F:nucleic acid binding"/>
    <property type="evidence" value="ECO:0007669"/>
    <property type="project" value="InterPro"/>
</dbReference>
<sequence length="278" mass="31840">MHVLWHCPTASDVWVEALRAIQKWNVNEVDLLKLWEDLAGKLNKNKIEEVAVIMRGMWLRRNRFIFENKFSTPRSIIRTAKDFLIEYHELEEGTANPGRPNNRISSEDSHKWLLPGENSFKANWDAACDIKHRQMGKGVIIRDEKGEVIVAFSGARGNVDQPVIAEGLTLRKALELCSDLGLNKVTCERDAQNIVKAVYTLDEDLYYYGSIIEDSKSFLCTWSNWTVQYTQRNTNTVAHNLVKAAIHSNVEKVWIEEAPTFISSCLQKDKEGFVDTNI</sequence>
<accession>A0A2I4E8H3</accession>
<reference evidence="2" key="1">
    <citation type="submission" date="2025-08" db="UniProtKB">
        <authorList>
            <consortium name="RefSeq"/>
        </authorList>
    </citation>
    <scope>IDENTIFICATION</scope>
    <source>
        <tissue evidence="2">Leaves</tissue>
    </source>
</reference>
<keyword evidence="1" id="KW-1185">Reference proteome</keyword>
<evidence type="ECO:0000313" key="1">
    <source>
        <dbReference type="Proteomes" id="UP000235220"/>
    </source>
</evidence>
<dbReference type="InterPro" id="IPR044730">
    <property type="entry name" value="RNase_H-like_dom_plant"/>
</dbReference>
<dbReference type="GeneID" id="108987262"/>
<evidence type="ECO:0000313" key="2">
    <source>
        <dbReference type="RefSeq" id="XP_018815696.2"/>
    </source>
</evidence>
<dbReference type="PANTHER" id="PTHR47074">
    <property type="entry name" value="BNAC02G40300D PROTEIN"/>
    <property type="match status" value="1"/>
</dbReference>
<dbReference type="Pfam" id="PF13456">
    <property type="entry name" value="RVT_3"/>
    <property type="match status" value="1"/>
</dbReference>
<dbReference type="Gramene" id="Jr04_06520_p1">
    <property type="protein sequence ID" value="cds.Jr04_06520_p1"/>
    <property type="gene ID" value="Jr04_06520"/>
</dbReference>
<dbReference type="GO" id="GO:0004523">
    <property type="term" value="F:RNA-DNA hybrid ribonuclease activity"/>
    <property type="evidence" value="ECO:0007669"/>
    <property type="project" value="InterPro"/>
</dbReference>
<dbReference type="InterPro" id="IPR002156">
    <property type="entry name" value="RNaseH_domain"/>
</dbReference>
<name>A0A2I4E8H3_JUGRE</name>
<dbReference type="Proteomes" id="UP000235220">
    <property type="component" value="Chromosome 4"/>
</dbReference>
<organism evidence="1 2">
    <name type="scientific">Juglans regia</name>
    <name type="common">English walnut</name>
    <dbReference type="NCBI Taxonomy" id="51240"/>
    <lineage>
        <taxon>Eukaryota</taxon>
        <taxon>Viridiplantae</taxon>
        <taxon>Streptophyta</taxon>
        <taxon>Embryophyta</taxon>
        <taxon>Tracheophyta</taxon>
        <taxon>Spermatophyta</taxon>
        <taxon>Magnoliopsida</taxon>
        <taxon>eudicotyledons</taxon>
        <taxon>Gunneridae</taxon>
        <taxon>Pentapetalae</taxon>
        <taxon>rosids</taxon>
        <taxon>fabids</taxon>
        <taxon>Fagales</taxon>
        <taxon>Juglandaceae</taxon>
        <taxon>Juglans</taxon>
    </lineage>
</organism>
<dbReference type="InterPro" id="IPR012337">
    <property type="entry name" value="RNaseH-like_sf"/>
</dbReference>
<dbReference type="RefSeq" id="XP_018815696.2">
    <property type="nucleotide sequence ID" value="XM_018960151.2"/>
</dbReference>
<dbReference type="PANTHER" id="PTHR47074:SF48">
    <property type="entry name" value="POLYNUCLEOTIDYL TRANSFERASE, RIBONUCLEASE H-LIKE SUPERFAMILY PROTEIN"/>
    <property type="match status" value="1"/>
</dbReference>
<dbReference type="SUPFAM" id="SSF53098">
    <property type="entry name" value="Ribonuclease H-like"/>
    <property type="match status" value="1"/>
</dbReference>
<proteinExistence type="predicted"/>
<dbReference type="OrthoDB" id="1906820at2759"/>
<protein>
    <submittedName>
        <fullName evidence="2">Uncharacterized protein LOC108987262</fullName>
    </submittedName>
</protein>
<dbReference type="CDD" id="cd06222">
    <property type="entry name" value="RNase_H_like"/>
    <property type="match status" value="1"/>
</dbReference>